<dbReference type="Pfam" id="PF22814">
    <property type="entry name" value="WelO5"/>
    <property type="match status" value="1"/>
</dbReference>
<name>A0A0D5C2U9_9ARCH</name>
<dbReference type="InterPro" id="IPR055091">
    <property type="entry name" value="WelO5-like"/>
</dbReference>
<dbReference type="OrthoDB" id="5013at2157"/>
<protein>
    <recommendedName>
        <fullName evidence="3">Prolyl 4-hydroxylase alpha subunit Fe(2+) 2OG dioxygenase domain-containing protein</fullName>
    </recommendedName>
</protein>
<evidence type="ECO:0000313" key="2">
    <source>
        <dbReference type="Proteomes" id="UP000032408"/>
    </source>
</evidence>
<evidence type="ECO:0000313" key="1">
    <source>
        <dbReference type="EMBL" id="AJW70665.1"/>
    </source>
</evidence>
<dbReference type="Gene3D" id="2.60.120.620">
    <property type="entry name" value="q2cbj1_9rhob like domain"/>
    <property type="match status" value="1"/>
</dbReference>
<reference evidence="2" key="1">
    <citation type="submission" date="2015-03" db="EMBL/GenBank/DDBJ databases">
        <title>Characterization of two novel Thaumarchaeota isolated from the Northern Adriatic Sea.</title>
        <authorList>
            <person name="Bayer B."/>
            <person name="Vojvoda J."/>
            <person name="Offre P."/>
            <person name="Srivastava A."/>
            <person name="Elisabeth N."/>
            <person name="Garcia J.A.L."/>
            <person name="Schleper C."/>
            <person name="Herndl G.J."/>
        </authorList>
    </citation>
    <scope>NUCLEOTIDE SEQUENCE [LARGE SCALE GENOMIC DNA]</scope>
    <source>
        <strain evidence="2">NF5</strain>
    </source>
</reference>
<sequence>MWNAEIFDISEIHSINIESLIHGKVPAIIIRNLYDKKICEKIVERLKNFEKSPFLNNESNHIGPFLMSYTTRKDEYFTAAKKNEKIFESVFSQLPSPIIKIRHAIGCIFPDYSVCSARELEKLYSSCIIRIHEKGKFIPLHKDDVKYEGKEYGISKIDHQISCVLHLQESESGGDVIIFKKKWIKENEKFRNIDFGYSPKLVDSAESFQISNIESGDLVIINPNYYHMVTKITGNLPRITLGMFFGIFRHNNRIFAWA</sequence>
<dbReference type="HOGENOM" id="CLU_1076057_0_0_2"/>
<reference evidence="1 2" key="2">
    <citation type="journal article" date="2016" name="ISME J.">
        <title>Physiological and genomic characterization of two novel marine thaumarchaeal strains indicates niche differentiation.</title>
        <authorList>
            <person name="Bayer B."/>
            <person name="Vojvoda J."/>
            <person name="Offre P."/>
            <person name="Alves R.J."/>
            <person name="Elisabeth N.H."/>
            <person name="Garcia J.A."/>
            <person name="Volland J.M."/>
            <person name="Srivastava A."/>
            <person name="Schleper C."/>
            <person name="Herndl G.J."/>
        </authorList>
    </citation>
    <scope>NUCLEOTIDE SEQUENCE [LARGE SCALE GENOMIC DNA]</scope>
    <source>
        <strain evidence="1 2">NF5</strain>
    </source>
</reference>
<accession>A0A0D5C2U9</accession>
<dbReference type="SUPFAM" id="SSF51197">
    <property type="entry name" value="Clavaminate synthase-like"/>
    <property type="match status" value="1"/>
</dbReference>
<keyword evidence="2" id="KW-1185">Reference proteome</keyword>
<dbReference type="STRING" id="1580092.NADRNF5_0973"/>
<dbReference type="RefSeq" id="WP_052661877.1">
    <property type="nucleotide sequence ID" value="NZ_CP011070.1"/>
</dbReference>
<dbReference type="Proteomes" id="UP000032408">
    <property type="component" value="Chromosome"/>
</dbReference>
<dbReference type="AlphaFoldDB" id="A0A0D5C2U9"/>
<evidence type="ECO:0008006" key="3">
    <source>
        <dbReference type="Google" id="ProtNLM"/>
    </source>
</evidence>
<gene>
    <name evidence="1" type="ORF">NADRNF5_0973</name>
</gene>
<proteinExistence type="predicted"/>
<organism evidence="1 2">
    <name type="scientific">Nitrosopumilus adriaticus</name>
    <dbReference type="NCBI Taxonomy" id="1580092"/>
    <lineage>
        <taxon>Archaea</taxon>
        <taxon>Nitrososphaerota</taxon>
        <taxon>Nitrososphaeria</taxon>
        <taxon>Nitrosopumilales</taxon>
        <taxon>Nitrosopumilaceae</taxon>
        <taxon>Nitrosopumilus</taxon>
    </lineage>
</organism>
<dbReference type="GeneID" id="25407594"/>
<dbReference type="KEGG" id="nin:NADRNF5_0973"/>
<dbReference type="EMBL" id="CP011070">
    <property type="protein sequence ID" value="AJW70665.1"/>
    <property type="molecule type" value="Genomic_DNA"/>
</dbReference>